<dbReference type="PANTHER" id="PTHR23151:SF90">
    <property type="entry name" value="DIHYDROLIPOYLLYSINE-RESIDUE ACETYLTRANSFERASE COMPONENT OF PYRUVATE DEHYDROGENASE COMPLEX, MITOCHONDRIAL-RELATED"/>
    <property type="match status" value="1"/>
</dbReference>
<dbReference type="Pfam" id="PF02817">
    <property type="entry name" value="E3_binding"/>
    <property type="match status" value="1"/>
</dbReference>
<evidence type="ECO:0008006" key="6">
    <source>
        <dbReference type="Google" id="ProtNLM"/>
    </source>
</evidence>
<organism evidence="5">
    <name type="scientific">marine metagenome</name>
    <dbReference type="NCBI Taxonomy" id="408172"/>
    <lineage>
        <taxon>unclassified sequences</taxon>
        <taxon>metagenomes</taxon>
        <taxon>ecological metagenomes</taxon>
    </lineage>
</organism>
<dbReference type="InterPro" id="IPR045257">
    <property type="entry name" value="E2/Pdx1"/>
</dbReference>
<feature type="domain" description="Lipoyl-binding" evidence="3">
    <location>
        <begin position="2"/>
        <end position="77"/>
    </location>
</feature>
<dbReference type="InterPro" id="IPR004167">
    <property type="entry name" value="PSBD"/>
</dbReference>
<accession>A0A382NUG8</accession>
<dbReference type="Pfam" id="PF00364">
    <property type="entry name" value="Biotin_lipoyl"/>
    <property type="match status" value="1"/>
</dbReference>
<reference evidence="5" key="1">
    <citation type="submission" date="2018-05" db="EMBL/GenBank/DDBJ databases">
        <authorList>
            <person name="Lanie J.A."/>
            <person name="Ng W.-L."/>
            <person name="Kazmierczak K.M."/>
            <person name="Andrzejewski T.M."/>
            <person name="Davidsen T.M."/>
            <person name="Wayne K.J."/>
            <person name="Tettelin H."/>
            <person name="Glass J.I."/>
            <person name="Rusch D."/>
            <person name="Podicherti R."/>
            <person name="Tsui H.-C.T."/>
            <person name="Winkler M.E."/>
        </authorList>
    </citation>
    <scope>NUCLEOTIDE SEQUENCE</scope>
</reference>
<dbReference type="PROSITE" id="PS00189">
    <property type="entry name" value="LIPOYL"/>
    <property type="match status" value="1"/>
</dbReference>
<sequence>VAISVLMPRMGYDMQEARVVQWLKAEGDQVNLGDEIAEIETDKAIIPMPSVGSGTMLKIVAREGDIVPVGQLIAVLGKPGEDVSASLVQETQIASPSPQSKTLILETKPAQSTSPTATIEVRASPLAKKLAAQKGVDLSFVTGTGPGGRITESDVNHYEHGPQAPTIQQNPNPEIVPLSKMRQAIAKL</sequence>
<dbReference type="GO" id="GO:0006086">
    <property type="term" value="P:pyruvate decarboxylation to acetyl-CoA"/>
    <property type="evidence" value="ECO:0007669"/>
    <property type="project" value="InterPro"/>
</dbReference>
<dbReference type="CDD" id="cd06849">
    <property type="entry name" value="lipoyl_domain"/>
    <property type="match status" value="1"/>
</dbReference>
<evidence type="ECO:0000313" key="5">
    <source>
        <dbReference type="EMBL" id="SVC64834.1"/>
    </source>
</evidence>
<dbReference type="Gene3D" id="4.10.320.10">
    <property type="entry name" value="E3-binding domain"/>
    <property type="match status" value="1"/>
</dbReference>
<proteinExistence type="inferred from homology"/>
<protein>
    <recommendedName>
        <fullName evidence="6">Lipoyl-binding domain-containing protein</fullName>
    </recommendedName>
</protein>
<keyword evidence="2" id="KW-0450">Lipoyl</keyword>
<feature type="non-terminal residue" evidence="5">
    <location>
        <position position="1"/>
    </location>
</feature>
<dbReference type="GO" id="GO:0016746">
    <property type="term" value="F:acyltransferase activity"/>
    <property type="evidence" value="ECO:0007669"/>
    <property type="project" value="InterPro"/>
</dbReference>
<feature type="domain" description="Peripheral subunit-binding (PSBD)" evidence="4">
    <location>
        <begin position="122"/>
        <end position="159"/>
    </location>
</feature>
<dbReference type="SUPFAM" id="SSF47005">
    <property type="entry name" value="Peripheral subunit-binding domain of 2-oxo acid dehydrogenase complex"/>
    <property type="match status" value="1"/>
</dbReference>
<comment type="similarity">
    <text evidence="1">Belongs to the 2-oxoacid dehydrogenase family.</text>
</comment>
<dbReference type="SUPFAM" id="SSF51230">
    <property type="entry name" value="Single hybrid motif"/>
    <property type="match status" value="1"/>
</dbReference>
<dbReference type="PROSITE" id="PS50968">
    <property type="entry name" value="BIOTINYL_LIPOYL"/>
    <property type="match status" value="1"/>
</dbReference>
<dbReference type="InterPro" id="IPR003016">
    <property type="entry name" value="2-oxoA_DH_lipoyl-BS"/>
</dbReference>
<dbReference type="PROSITE" id="PS51826">
    <property type="entry name" value="PSBD"/>
    <property type="match status" value="1"/>
</dbReference>
<dbReference type="PANTHER" id="PTHR23151">
    <property type="entry name" value="DIHYDROLIPOAMIDE ACETYL/SUCCINYL-TRANSFERASE-RELATED"/>
    <property type="match status" value="1"/>
</dbReference>
<dbReference type="AlphaFoldDB" id="A0A382NUG8"/>
<feature type="non-terminal residue" evidence="5">
    <location>
        <position position="188"/>
    </location>
</feature>
<dbReference type="EMBL" id="UINC01102878">
    <property type="protein sequence ID" value="SVC64834.1"/>
    <property type="molecule type" value="Genomic_DNA"/>
</dbReference>
<name>A0A382NUG8_9ZZZZ</name>
<dbReference type="InterPro" id="IPR036625">
    <property type="entry name" value="E3-bd_dom_sf"/>
</dbReference>
<evidence type="ECO:0000259" key="4">
    <source>
        <dbReference type="PROSITE" id="PS51826"/>
    </source>
</evidence>
<dbReference type="GO" id="GO:0045254">
    <property type="term" value="C:pyruvate dehydrogenase complex"/>
    <property type="evidence" value="ECO:0007669"/>
    <property type="project" value="InterPro"/>
</dbReference>
<dbReference type="Gene3D" id="2.40.50.100">
    <property type="match status" value="1"/>
</dbReference>
<dbReference type="InterPro" id="IPR000089">
    <property type="entry name" value="Biotin_lipoyl"/>
</dbReference>
<evidence type="ECO:0000256" key="1">
    <source>
        <dbReference type="ARBA" id="ARBA00007317"/>
    </source>
</evidence>
<gene>
    <name evidence="5" type="ORF">METZ01_LOCUS317688</name>
</gene>
<evidence type="ECO:0000256" key="2">
    <source>
        <dbReference type="ARBA" id="ARBA00022823"/>
    </source>
</evidence>
<evidence type="ECO:0000259" key="3">
    <source>
        <dbReference type="PROSITE" id="PS50968"/>
    </source>
</evidence>
<dbReference type="InterPro" id="IPR011053">
    <property type="entry name" value="Single_hybrid_motif"/>
</dbReference>